<dbReference type="Proteomes" id="UP000811609">
    <property type="component" value="Chromosome 8"/>
</dbReference>
<gene>
    <name evidence="2" type="ORF">CIPAW_08G126400</name>
</gene>
<comment type="caution">
    <text evidence="2">The sequence shown here is derived from an EMBL/GenBank/DDBJ whole genome shotgun (WGS) entry which is preliminary data.</text>
</comment>
<sequence length="76" mass="8438">MGSPRFSCPKNPKLPKDMALKLQFHRQALLPHLSFPNLCNPEMRDAKLKSLSSSKKTKPRSIIQVSSGSVTSFLKG</sequence>
<dbReference type="AlphaFoldDB" id="A0A8T1PXD4"/>
<accession>A0A8T1PXD4</accession>
<feature type="region of interest" description="Disordered" evidence="1">
    <location>
        <begin position="47"/>
        <end position="76"/>
    </location>
</feature>
<keyword evidence="3" id="KW-1185">Reference proteome</keyword>
<proteinExistence type="predicted"/>
<organism evidence="2 3">
    <name type="scientific">Carya illinoinensis</name>
    <name type="common">Pecan</name>
    <dbReference type="NCBI Taxonomy" id="32201"/>
    <lineage>
        <taxon>Eukaryota</taxon>
        <taxon>Viridiplantae</taxon>
        <taxon>Streptophyta</taxon>
        <taxon>Embryophyta</taxon>
        <taxon>Tracheophyta</taxon>
        <taxon>Spermatophyta</taxon>
        <taxon>Magnoliopsida</taxon>
        <taxon>eudicotyledons</taxon>
        <taxon>Gunneridae</taxon>
        <taxon>Pentapetalae</taxon>
        <taxon>rosids</taxon>
        <taxon>fabids</taxon>
        <taxon>Fagales</taxon>
        <taxon>Juglandaceae</taxon>
        <taxon>Carya</taxon>
    </lineage>
</organism>
<evidence type="ECO:0000256" key="1">
    <source>
        <dbReference type="SAM" id="MobiDB-lite"/>
    </source>
</evidence>
<reference evidence="2" key="1">
    <citation type="submission" date="2020-12" db="EMBL/GenBank/DDBJ databases">
        <title>WGS assembly of Carya illinoinensis cv. Pawnee.</title>
        <authorList>
            <person name="Platts A."/>
            <person name="Shu S."/>
            <person name="Wright S."/>
            <person name="Barry K."/>
            <person name="Edger P."/>
            <person name="Pires J.C."/>
            <person name="Schmutz J."/>
        </authorList>
    </citation>
    <scope>NUCLEOTIDE SEQUENCE</scope>
    <source>
        <tissue evidence="2">Leaf</tissue>
    </source>
</reference>
<evidence type="ECO:0000313" key="3">
    <source>
        <dbReference type="Proteomes" id="UP000811609"/>
    </source>
</evidence>
<dbReference type="EMBL" id="CM031816">
    <property type="protein sequence ID" value="KAG6645492.1"/>
    <property type="molecule type" value="Genomic_DNA"/>
</dbReference>
<feature type="compositionally biased region" description="Polar residues" evidence="1">
    <location>
        <begin position="63"/>
        <end position="76"/>
    </location>
</feature>
<evidence type="ECO:0000313" key="2">
    <source>
        <dbReference type="EMBL" id="KAG6645492.1"/>
    </source>
</evidence>
<protein>
    <submittedName>
        <fullName evidence="2">Uncharacterized protein</fullName>
    </submittedName>
</protein>
<name>A0A8T1PXD4_CARIL</name>